<dbReference type="InterPro" id="IPR044492">
    <property type="entry name" value="P_typ_ATPase_HD_dom"/>
</dbReference>
<dbReference type="InterPro" id="IPR023298">
    <property type="entry name" value="ATPase_P-typ_TM_dom_sf"/>
</dbReference>
<keyword evidence="9" id="KW-0460">Magnesium</keyword>
<evidence type="ECO:0000256" key="14">
    <source>
        <dbReference type="RuleBase" id="RU362081"/>
    </source>
</evidence>
<keyword evidence="14" id="KW-1003">Cell membrane</keyword>
<evidence type="ECO:0000256" key="3">
    <source>
        <dbReference type="ARBA" id="ARBA00022448"/>
    </source>
</evidence>
<dbReference type="InterPro" id="IPR051949">
    <property type="entry name" value="Cation_Transport_ATPase"/>
</dbReference>
<comment type="similarity">
    <text evidence="2 14">Belongs to the cation transport ATPase (P-type) (TC 3.A.3) family. Type IB subfamily.</text>
</comment>
<dbReference type="NCBIfam" id="TIGR01525">
    <property type="entry name" value="ATPase-IB_hvy"/>
    <property type="match status" value="1"/>
</dbReference>
<evidence type="ECO:0000256" key="1">
    <source>
        <dbReference type="ARBA" id="ARBA00004141"/>
    </source>
</evidence>
<evidence type="ECO:0000256" key="8">
    <source>
        <dbReference type="ARBA" id="ARBA00022840"/>
    </source>
</evidence>
<dbReference type="NCBIfam" id="TIGR01494">
    <property type="entry name" value="ATPase_P-type"/>
    <property type="match status" value="1"/>
</dbReference>
<dbReference type="SUPFAM" id="SSF81665">
    <property type="entry name" value="Calcium ATPase, transmembrane domain M"/>
    <property type="match status" value="1"/>
</dbReference>
<proteinExistence type="inferred from homology"/>
<evidence type="ECO:0000256" key="10">
    <source>
        <dbReference type="ARBA" id="ARBA00022967"/>
    </source>
</evidence>
<feature type="transmembrane region" description="Helical" evidence="14">
    <location>
        <begin position="260"/>
        <end position="281"/>
    </location>
</feature>
<keyword evidence="10" id="KW-1278">Translocase</keyword>
<dbReference type="InterPro" id="IPR036412">
    <property type="entry name" value="HAD-like_sf"/>
</dbReference>
<dbReference type="Gene3D" id="2.70.150.10">
    <property type="entry name" value="Calcium-transporting ATPase, cytoplasmic transduction domain A"/>
    <property type="match status" value="1"/>
</dbReference>
<protein>
    <submittedName>
        <fullName evidence="16">Heavy metal translocating P-type ATPase</fullName>
    </submittedName>
</protein>
<dbReference type="SFLD" id="SFLDS00003">
    <property type="entry name" value="Haloacid_Dehalogenase"/>
    <property type="match status" value="1"/>
</dbReference>
<keyword evidence="17" id="KW-1185">Reference proteome</keyword>
<reference evidence="17" key="1">
    <citation type="journal article" date="2019" name="Int. J. Syst. Evol. Microbiol.">
        <title>The Global Catalogue of Microorganisms (GCM) 10K type strain sequencing project: providing services to taxonomists for standard genome sequencing and annotation.</title>
        <authorList>
            <consortium name="The Broad Institute Genomics Platform"/>
            <consortium name="The Broad Institute Genome Sequencing Center for Infectious Disease"/>
            <person name="Wu L."/>
            <person name="Ma J."/>
        </authorList>
    </citation>
    <scope>NUCLEOTIDE SEQUENCE [LARGE SCALE GENOMIC DNA]</scope>
    <source>
        <strain evidence="17">TISTR 1535</strain>
    </source>
</reference>
<accession>A0ABW5V392</accession>
<dbReference type="SFLD" id="SFLDG00002">
    <property type="entry name" value="C1.7:_P-type_atpase_like"/>
    <property type="match status" value="1"/>
</dbReference>
<dbReference type="InterPro" id="IPR008250">
    <property type="entry name" value="ATPase_P-typ_transduc_dom_A_sf"/>
</dbReference>
<dbReference type="RefSeq" id="WP_382391366.1">
    <property type="nucleotide sequence ID" value="NZ_JBHUNA010000007.1"/>
</dbReference>
<evidence type="ECO:0000256" key="2">
    <source>
        <dbReference type="ARBA" id="ARBA00006024"/>
    </source>
</evidence>
<comment type="caution">
    <text evidence="16">The sequence shown here is derived from an EMBL/GenBank/DDBJ whole genome shotgun (WGS) entry which is preliminary data.</text>
</comment>
<keyword evidence="13 14" id="KW-0472">Membrane</keyword>
<dbReference type="InterPro" id="IPR023214">
    <property type="entry name" value="HAD_sf"/>
</dbReference>
<evidence type="ECO:0000313" key="17">
    <source>
        <dbReference type="Proteomes" id="UP001597502"/>
    </source>
</evidence>
<dbReference type="InterPro" id="IPR027256">
    <property type="entry name" value="P-typ_ATPase_IB"/>
</dbReference>
<evidence type="ECO:0000256" key="11">
    <source>
        <dbReference type="ARBA" id="ARBA00022989"/>
    </source>
</evidence>
<dbReference type="PANTHER" id="PTHR43079:SF1">
    <property type="entry name" value="CADMIUM_ZINC-TRANSPORTING ATPASE HMA1, CHLOROPLASTIC-RELATED"/>
    <property type="match status" value="1"/>
</dbReference>
<feature type="transmembrane region" description="Helical" evidence="14">
    <location>
        <begin position="86"/>
        <end position="105"/>
    </location>
</feature>
<dbReference type="InterPro" id="IPR018303">
    <property type="entry name" value="ATPase_P-typ_P_site"/>
</dbReference>
<keyword evidence="4" id="KW-0597">Phosphoprotein</keyword>
<keyword evidence="3" id="KW-0813">Transport</keyword>
<dbReference type="Gene3D" id="3.40.1110.10">
    <property type="entry name" value="Calcium-transporting ATPase, cytoplasmic domain N"/>
    <property type="match status" value="1"/>
</dbReference>
<dbReference type="PANTHER" id="PTHR43079">
    <property type="entry name" value="PROBABLE CADMIUM/ZINC-TRANSPORTING ATPASE HMA1"/>
    <property type="match status" value="1"/>
</dbReference>
<evidence type="ECO:0000256" key="13">
    <source>
        <dbReference type="ARBA" id="ARBA00023136"/>
    </source>
</evidence>
<dbReference type="PRINTS" id="PR00119">
    <property type="entry name" value="CATATPASE"/>
</dbReference>
<dbReference type="InterPro" id="IPR001757">
    <property type="entry name" value="P_typ_ATPase"/>
</dbReference>
<evidence type="ECO:0000256" key="4">
    <source>
        <dbReference type="ARBA" id="ARBA00022553"/>
    </source>
</evidence>
<keyword evidence="12" id="KW-0406">Ion transport</keyword>
<evidence type="ECO:0000256" key="7">
    <source>
        <dbReference type="ARBA" id="ARBA00022741"/>
    </source>
</evidence>
<dbReference type="Pfam" id="PF00702">
    <property type="entry name" value="Hydrolase"/>
    <property type="match status" value="1"/>
</dbReference>
<dbReference type="Proteomes" id="UP001597502">
    <property type="component" value="Unassembled WGS sequence"/>
</dbReference>
<dbReference type="CDD" id="cd07551">
    <property type="entry name" value="P-type_ATPase_HM_ZosA_PfeT-like"/>
    <property type="match status" value="1"/>
</dbReference>
<dbReference type="SUPFAM" id="SSF81653">
    <property type="entry name" value="Calcium ATPase, transduction domain A"/>
    <property type="match status" value="1"/>
</dbReference>
<dbReference type="Gene3D" id="3.40.50.1000">
    <property type="entry name" value="HAD superfamily/HAD-like"/>
    <property type="match status" value="1"/>
</dbReference>
<dbReference type="PROSITE" id="PS00154">
    <property type="entry name" value="ATPASE_E1_E2"/>
    <property type="match status" value="1"/>
</dbReference>
<keyword evidence="6 14" id="KW-0479">Metal-binding</keyword>
<evidence type="ECO:0000313" key="16">
    <source>
        <dbReference type="EMBL" id="MFD2760158.1"/>
    </source>
</evidence>
<dbReference type="InterPro" id="IPR023299">
    <property type="entry name" value="ATPase_P-typ_cyto_dom_N"/>
</dbReference>
<feature type="transmembrane region" description="Helical" evidence="14">
    <location>
        <begin position="287"/>
        <end position="311"/>
    </location>
</feature>
<sequence>MNADLTALKQPTKEKSHKSTSFKSSKLYEHSELIAALASGLIVLTAWLLEDSVTSGWWITLHLAAFAIGGYAKAKEGIVETIQQKDLNVEMLMIIAAIGAAAIGYWTEGAILIFIFALSGALETYTMNKSSREIASLMEMQPEEAIRLIGNQEELVPVSELETGDYIFVRASERIPADGKIIKGTTSIDESAITGESVPVTKANDQDVFAGTMALDGSITVQITKPAHETLFQKIIQLVQNAQDEKSPSQLFIERFEGTYVKAVLAVVAIMMFLPTMLFGWALSESIYRAMILLVVASPCALVASITPATLSAISNSAKRGVLFKGGVHVEGLSSMNAVAFDKTGTLTNGKPVVTELITLPDEDRNHIMAVTAAIENESTHPLALAITAHARDHIATEMSSIQPQEVKTVNGNGVTAVLDGVTWKIGKAAFVGEEEAFRFQHGAAERLASEGKTVLFVKEDDRIAALYALKDTIRKDTKRTISALKQQGIHTIMLTGDNEQTAKAIAEEAGVDHFRAECLPGEKVDHIKQLREQYGHVAMVGDGINDAPALAAADSGIAMGEGTDVALETADVVLMKNELPKITNAIALSIRMNKIVKQNVVFSLAVIAVLILSNFTQILDLPLGVIGHEGSTILVILNGLRLLK</sequence>
<evidence type="ECO:0000256" key="9">
    <source>
        <dbReference type="ARBA" id="ARBA00022842"/>
    </source>
</evidence>
<comment type="subcellular location">
    <subcellularLocation>
        <location evidence="14">Cell membrane</location>
    </subcellularLocation>
    <subcellularLocation>
        <location evidence="1">Membrane</location>
        <topology evidence="1">Multi-pass membrane protein</topology>
    </subcellularLocation>
</comment>
<keyword evidence="7 14" id="KW-0547">Nucleotide-binding</keyword>
<evidence type="ECO:0000256" key="12">
    <source>
        <dbReference type="ARBA" id="ARBA00023065"/>
    </source>
</evidence>
<dbReference type="EMBL" id="JBHUNA010000007">
    <property type="protein sequence ID" value="MFD2760158.1"/>
    <property type="molecule type" value="Genomic_DNA"/>
</dbReference>
<organism evidence="16 17">
    <name type="scientific">Lentibacillus juripiscarius</name>
    <dbReference type="NCBI Taxonomy" id="257446"/>
    <lineage>
        <taxon>Bacteria</taxon>
        <taxon>Bacillati</taxon>
        <taxon>Bacillota</taxon>
        <taxon>Bacilli</taxon>
        <taxon>Bacillales</taxon>
        <taxon>Bacillaceae</taxon>
        <taxon>Lentibacillus</taxon>
    </lineage>
</organism>
<dbReference type="Pfam" id="PF00122">
    <property type="entry name" value="E1-E2_ATPase"/>
    <property type="match status" value="1"/>
</dbReference>
<feature type="domain" description="P-type ATPase A" evidence="15">
    <location>
        <begin position="139"/>
        <end position="240"/>
    </location>
</feature>
<dbReference type="PRINTS" id="PR00941">
    <property type="entry name" value="CDATPASE"/>
</dbReference>
<dbReference type="SFLD" id="SFLDF00027">
    <property type="entry name" value="p-type_atpase"/>
    <property type="match status" value="1"/>
</dbReference>
<name>A0ABW5V392_9BACI</name>
<evidence type="ECO:0000256" key="6">
    <source>
        <dbReference type="ARBA" id="ARBA00022723"/>
    </source>
</evidence>
<dbReference type="InterPro" id="IPR059000">
    <property type="entry name" value="ATPase_P-type_domA"/>
</dbReference>
<gene>
    <name evidence="16" type="ORF">ACFSUO_04120</name>
</gene>
<feature type="transmembrane region" description="Helical" evidence="14">
    <location>
        <begin position="601"/>
        <end position="620"/>
    </location>
</feature>
<evidence type="ECO:0000256" key="5">
    <source>
        <dbReference type="ARBA" id="ARBA00022692"/>
    </source>
</evidence>
<keyword evidence="11 14" id="KW-1133">Transmembrane helix</keyword>
<evidence type="ECO:0000259" key="15">
    <source>
        <dbReference type="Pfam" id="PF00122"/>
    </source>
</evidence>
<keyword evidence="5 14" id="KW-0812">Transmembrane</keyword>
<feature type="transmembrane region" description="Helical" evidence="14">
    <location>
        <begin position="33"/>
        <end position="49"/>
    </location>
</feature>
<keyword evidence="8 14" id="KW-0067">ATP-binding</keyword>
<dbReference type="SUPFAM" id="SSF56784">
    <property type="entry name" value="HAD-like"/>
    <property type="match status" value="1"/>
</dbReference>